<dbReference type="AlphaFoldDB" id="Q6IHM9"/>
<reference evidence="1" key="1">
    <citation type="journal article" date="2003" name="Genome Biol.">
        <title>An integrated gene annotation and transcriptional profiling approach towards the full gene content of the Drosophila genome.</title>
        <authorList>
            <person name="Hild M."/>
            <person name="Beckmann B."/>
            <person name="Haas S.A."/>
            <person name="Koch B."/>
            <person name="Solovyev V."/>
            <person name="Busold C."/>
            <person name="Fellenberg K."/>
            <person name="Boutros M."/>
            <person name="Vingron M."/>
            <person name="Sauer F."/>
            <person name="Hoheisel J.D."/>
            <person name="Paro R."/>
        </authorList>
    </citation>
    <scope>NUCLEOTIDE SEQUENCE</scope>
</reference>
<gene>
    <name evidence="1" type="ORF">HDC02131</name>
</gene>
<organism evidence="1">
    <name type="scientific">Drosophila melanogaster</name>
    <name type="common">Fruit fly</name>
    <dbReference type="NCBI Taxonomy" id="7227"/>
    <lineage>
        <taxon>Eukaryota</taxon>
        <taxon>Metazoa</taxon>
        <taxon>Ecdysozoa</taxon>
        <taxon>Arthropoda</taxon>
        <taxon>Hexapoda</taxon>
        <taxon>Insecta</taxon>
        <taxon>Pterygota</taxon>
        <taxon>Neoptera</taxon>
        <taxon>Endopterygota</taxon>
        <taxon>Diptera</taxon>
        <taxon>Brachycera</taxon>
        <taxon>Muscomorpha</taxon>
        <taxon>Ephydroidea</taxon>
        <taxon>Drosophilidae</taxon>
        <taxon>Drosophila</taxon>
        <taxon>Sophophora</taxon>
    </lineage>
</organism>
<evidence type="ECO:0000313" key="1">
    <source>
        <dbReference type="EMBL" id="DAA03586.1"/>
    </source>
</evidence>
<protein>
    <submittedName>
        <fullName evidence="1">HDC02131</fullName>
    </submittedName>
</protein>
<proteinExistence type="predicted"/>
<accession>Q6IHM9</accession>
<sequence length="85" mass="9632">MALSFDILAMKHSGCEKNATYFVDSTPRKLMMFFRHPSSLSIIVEYMIDPRSNLIDYHKAGQLQIGELDNRLPAELGNMDVDVAL</sequence>
<name>Q6IHM9_DROME</name>
<dbReference type="EMBL" id="BK003387">
    <property type="protein sequence ID" value="DAA03586.1"/>
    <property type="molecule type" value="Genomic_DNA"/>
</dbReference>